<dbReference type="FunFam" id="2.60.120.10:FF:000073">
    <property type="entry name" value="Glycinin G1"/>
    <property type="match status" value="1"/>
</dbReference>
<keyword evidence="6" id="KW-0732">Signal</keyword>
<evidence type="ECO:0000259" key="7">
    <source>
        <dbReference type="SMART" id="SM00835"/>
    </source>
</evidence>
<dbReference type="EMBL" id="BAABME010000177">
    <property type="protein sequence ID" value="GAA0140398.1"/>
    <property type="molecule type" value="Genomic_DNA"/>
</dbReference>
<dbReference type="InterPro" id="IPR050253">
    <property type="entry name" value="Seed_Storage-Functional"/>
</dbReference>
<feature type="region of interest" description="Disordered" evidence="5">
    <location>
        <begin position="208"/>
        <end position="233"/>
    </location>
</feature>
<dbReference type="GO" id="GO:0045735">
    <property type="term" value="F:nutrient reservoir activity"/>
    <property type="evidence" value="ECO:0007669"/>
    <property type="project" value="UniProtKB-KW"/>
</dbReference>
<comment type="similarity">
    <text evidence="1">Belongs to the 11S seed storage protein (globulins) family.</text>
</comment>
<feature type="compositionally biased region" description="Basic and acidic residues" evidence="5">
    <location>
        <begin position="358"/>
        <end position="371"/>
    </location>
</feature>
<feature type="compositionally biased region" description="Basic and acidic residues" evidence="5">
    <location>
        <begin position="215"/>
        <end position="233"/>
    </location>
</feature>
<feature type="chain" id="PRO_5043819813" description="Cupin type-1 domain-containing protein" evidence="6">
    <location>
        <begin position="22"/>
        <end position="599"/>
    </location>
</feature>
<proteinExistence type="inferred from homology"/>
<evidence type="ECO:0000256" key="1">
    <source>
        <dbReference type="ARBA" id="ARBA00007178"/>
    </source>
</evidence>
<feature type="region of interest" description="Disordered" evidence="5">
    <location>
        <begin position="277"/>
        <end position="399"/>
    </location>
</feature>
<dbReference type="SMART" id="SM00835">
    <property type="entry name" value="Cupin_1"/>
    <property type="match status" value="2"/>
</dbReference>
<dbReference type="PRINTS" id="PR00439">
    <property type="entry name" value="11SGLOBULIN"/>
</dbReference>
<feature type="signal peptide" evidence="6">
    <location>
        <begin position="1"/>
        <end position="21"/>
    </location>
</feature>
<dbReference type="PANTHER" id="PTHR31189:SF76">
    <property type="entry name" value="11S GLOBULIN SUBUNIT BETA-LIKE"/>
    <property type="match status" value="1"/>
</dbReference>
<dbReference type="CDD" id="cd02242">
    <property type="entry name" value="cupin_11S_legumin_N"/>
    <property type="match status" value="1"/>
</dbReference>
<name>A0AAV3NNB4_LITER</name>
<keyword evidence="2" id="KW-0758">Storage protein</keyword>
<reference evidence="8 9" key="1">
    <citation type="submission" date="2024-01" db="EMBL/GenBank/DDBJ databases">
        <title>The complete chloroplast genome sequence of Lithospermum erythrorhizon: insights into the phylogenetic relationship among Boraginaceae species and the maternal lineages of purple gromwells.</title>
        <authorList>
            <person name="Okada T."/>
            <person name="Watanabe K."/>
        </authorList>
    </citation>
    <scope>NUCLEOTIDE SEQUENCE [LARGE SCALE GENOMIC DNA]</scope>
</reference>
<feature type="domain" description="Cupin type-1" evidence="7">
    <location>
        <begin position="412"/>
        <end position="561"/>
    </location>
</feature>
<feature type="compositionally biased region" description="Basic and acidic residues" evidence="5">
    <location>
        <begin position="286"/>
        <end position="329"/>
    </location>
</feature>
<gene>
    <name evidence="8" type="ORF">LIER_01754</name>
</gene>
<feature type="domain" description="Cupin type-1" evidence="7">
    <location>
        <begin position="53"/>
        <end position="255"/>
    </location>
</feature>
<dbReference type="Pfam" id="PF00190">
    <property type="entry name" value="Cupin_1"/>
    <property type="match status" value="2"/>
</dbReference>
<protein>
    <recommendedName>
        <fullName evidence="7">Cupin type-1 domain-containing protein</fullName>
    </recommendedName>
</protein>
<dbReference type="InterPro" id="IPR006045">
    <property type="entry name" value="Cupin_1"/>
</dbReference>
<keyword evidence="9" id="KW-1185">Reference proteome</keyword>
<evidence type="ECO:0000256" key="6">
    <source>
        <dbReference type="SAM" id="SignalP"/>
    </source>
</evidence>
<dbReference type="CDD" id="cd02243">
    <property type="entry name" value="cupin_11S_legumin_C"/>
    <property type="match status" value="1"/>
</dbReference>
<evidence type="ECO:0000256" key="4">
    <source>
        <dbReference type="ARBA" id="ARBA00023157"/>
    </source>
</evidence>
<dbReference type="InterPro" id="IPR011051">
    <property type="entry name" value="RmlC_Cupin_sf"/>
</dbReference>
<dbReference type="Gene3D" id="2.60.120.10">
    <property type="entry name" value="Jelly Rolls"/>
    <property type="match status" value="2"/>
</dbReference>
<keyword evidence="4" id="KW-1015">Disulfide bond</keyword>
<dbReference type="InterPro" id="IPR014710">
    <property type="entry name" value="RmlC-like_jellyroll"/>
</dbReference>
<evidence type="ECO:0000256" key="3">
    <source>
        <dbReference type="ARBA" id="ARBA00023129"/>
    </source>
</evidence>
<sequence length="599" mass="69163">MAYSFYTFSLLLLVLFNGCFAQLETQQQDLWRGLQKQQQHRLRAKTDCSINRLTAQEPNQRFQYEAGETEYWDAENQEFQCAGVNVVRNVIQPRGLLLPHYNNAPQILYVIRGRGIQGTVFAGCAETYETEIQDSSREGDRQRFSDRHQKVRQFNQGDILALPAGVTLWFYNNGEEPLETIALLDTSNDANQLDQNYRNFFLAGNEQSGRYSRGRHQEMRERGQQQEQGNEHNIFRGFDEELLQEVFNVDRETARSLQGHEDGRGRIVRAENFQVLSPQYEDEEQEQWHHGGRRERGQEHGGRREREQEHGGRRERQQEHEGRSERGQEQDWPYGRRQQGHGGRREREQEQDWPYGRRQQEHGGRRERGQEQDWPYGRRQQEGEWPYGRSKRGGRGRANGLEETFCTMKLRENIEHPSRTDVYNPNGGRIATVNSQTLPILNHLRLSAEKGTLYRNAIVAPHWNINAHSIIYVIRGSARIQVVGEQGRAVLDEEVQQGQLVIVPQNFAVVKKAGEDGFEYIAFKTNDNAVTSPLAGRLSALRGMPVDVLVNAYQISREDAQTLKYNRQEVTLLSPTRASSRGRMSKAMDLAIKAIGSIM</sequence>
<dbReference type="SUPFAM" id="SSF51182">
    <property type="entry name" value="RmlC-like cupins"/>
    <property type="match status" value="1"/>
</dbReference>
<keyword evidence="3" id="KW-0708">Seed storage protein</keyword>
<evidence type="ECO:0000313" key="8">
    <source>
        <dbReference type="EMBL" id="GAA0140398.1"/>
    </source>
</evidence>
<accession>A0AAV3NNB4</accession>
<dbReference type="Proteomes" id="UP001454036">
    <property type="component" value="Unassembled WGS sequence"/>
</dbReference>
<comment type="caution">
    <text evidence="8">The sequence shown here is derived from an EMBL/GenBank/DDBJ whole genome shotgun (WGS) entry which is preliminary data.</text>
</comment>
<dbReference type="PANTHER" id="PTHR31189">
    <property type="entry name" value="OS03G0336100 PROTEIN-RELATED"/>
    <property type="match status" value="1"/>
</dbReference>
<organism evidence="8 9">
    <name type="scientific">Lithospermum erythrorhizon</name>
    <name type="common">Purple gromwell</name>
    <name type="synonym">Lithospermum officinale var. erythrorhizon</name>
    <dbReference type="NCBI Taxonomy" id="34254"/>
    <lineage>
        <taxon>Eukaryota</taxon>
        <taxon>Viridiplantae</taxon>
        <taxon>Streptophyta</taxon>
        <taxon>Embryophyta</taxon>
        <taxon>Tracheophyta</taxon>
        <taxon>Spermatophyta</taxon>
        <taxon>Magnoliopsida</taxon>
        <taxon>eudicotyledons</taxon>
        <taxon>Gunneridae</taxon>
        <taxon>Pentapetalae</taxon>
        <taxon>asterids</taxon>
        <taxon>lamiids</taxon>
        <taxon>Boraginales</taxon>
        <taxon>Boraginaceae</taxon>
        <taxon>Boraginoideae</taxon>
        <taxon>Lithospermeae</taxon>
        <taxon>Lithospermum</taxon>
    </lineage>
</organism>
<evidence type="ECO:0000256" key="2">
    <source>
        <dbReference type="ARBA" id="ARBA00022761"/>
    </source>
</evidence>
<dbReference type="AlphaFoldDB" id="A0AAV3NNB4"/>
<dbReference type="InterPro" id="IPR006044">
    <property type="entry name" value="11S_seedstore_pln"/>
</dbReference>
<evidence type="ECO:0000256" key="5">
    <source>
        <dbReference type="SAM" id="MobiDB-lite"/>
    </source>
</evidence>
<evidence type="ECO:0000313" key="9">
    <source>
        <dbReference type="Proteomes" id="UP001454036"/>
    </source>
</evidence>